<dbReference type="PANTHER" id="PTHR12241">
    <property type="entry name" value="TUBULIN POLYGLUTAMYLASE"/>
    <property type="match status" value="1"/>
</dbReference>
<dbReference type="InterPro" id="IPR004344">
    <property type="entry name" value="TTL/TTLL_fam"/>
</dbReference>
<feature type="compositionally biased region" description="Basic and acidic residues" evidence="6">
    <location>
        <begin position="177"/>
        <end position="192"/>
    </location>
</feature>
<gene>
    <name evidence="7" type="ORF">PGLA2088_LOCUS41242</name>
</gene>
<sequence>AKRDTPPWKEVKFRCSFHNTIYDVLKARGYKETDGELDWDLFWCDKEWIHETFDSVHLQPHQKVNHFRNHFELTRKDLLVKNIKRAQRQATKDGLHEEAQCYAACSPSTFALPLEYSMFVEEFKRLQANGAIWIMKPVGKSQGKGIFLFDKLSQISNWRQVPKWMEREQESNSNPRGKKDGEKDKEDEEKKEAEPYVVQRYLSDPLLIGGRKFDLRLYVLVTSYNPLTVYMYRSGFARFSHARFSMDAADLSDAQIHLTNVAIQKHNENYDEKRGGKWDLHQLRLHLLASEDPEKVSNLFCAIQDVVLFSLMSVQKVMIQDKHCFEVYGYDIMISSDLKPWLIEVNASPSLSANT</sequence>
<dbReference type="Proteomes" id="UP000626109">
    <property type="component" value="Unassembled WGS sequence"/>
</dbReference>
<accession>A0A813L2P8</accession>
<dbReference type="GO" id="GO:0005524">
    <property type="term" value="F:ATP binding"/>
    <property type="evidence" value="ECO:0007669"/>
    <property type="project" value="UniProtKB-KW"/>
</dbReference>
<keyword evidence="3" id="KW-0547">Nucleotide-binding</keyword>
<evidence type="ECO:0000256" key="5">
    <source>
        <dbReference type="ARBA" id="ARBA00030445"/>
    </source>
</evidence>
<protein>
    <recommendedName>
        <fullName evidence="5">Tubulin--tyrosine ligase-like protein 9</fullName>
    </recommendedName>
</protein>
<dbReference type="PANTHER" id="PTHR12241:SF39">
    <property type="entry name" value="TUBULIN POLYGLUTAMYLASE TTLL9-RELATED"/>
    <property type="match status" value="1"/>
</dbReference>
<keyword evidence="2" id="KW-0436">Ligase</keyword>
<dbReference type="EMBL" id="CAJNNW010033774">
    <property type="protein sequence ID" value="CAE8720314.1"/>
    <property type="molecule type" value="Genomic_DNA"/>
</dbReference>
<feature type="non-terminal residue" evidence="7">
    <location>
        <position position="355"/>
    </location>
</feature>
<name>A0A813L2P8_POLGL</name>
<feature type="non-terminal residue" evidence="7">
    <location>
        <position position="1"/>
    </location>
</feature>
<dbReference type="Gene3D" id="3.30.1490.20">
    <property type="entry name" value="ATP-grasp fold, A domain"/>
    <property type="match status" value="1"/>
</dbReference>
<evidence type="ECO:0000256" key="3">
    <source>
        <dbReference type="ARBA" id="ARBA00022741"/>
    </source>
</evidence>
<evidence type="ECO:0000256" key="4">
    <source>
        <dbReference type="ARBA" id="ARBA00022840"/>
    </source>
</evidence>
<dbReference type="GO" id="GO:0036064">
    <property type="term" value="C:ciliary basal body"/>
    <property type="evidence" value="ECO:0007669"/>
    <property type="project" value="TreeGrafter"/>
</dbReference>
<dbReference type="Pfam" id="PF03133">
    <property type="entry name" value="TTL"/>
    <property type="match status" value="1"/>
</dbReference>
<proteinExistence type="inferred from homology"/>
<evidence type="ECO:0000313" key="7">
    <source>
        <dbReference type="EMBL" id="CAE8720314.1"/>
    </source>
</evidence>
<dbReference type="SUPFAM" id="SSF56059">
    <property type="entry name" value="Glutathione synthetase ATP-binding domain-like"/>
    <property type="match status" value="1"/>
</dbReference>
<reference evidence="7" key="1">
    <citation type="submission" date="2021-02" db="EMBL/GenBank/DDBJ databases">
        <authorList>
            <person name="Dougan E. K."/>
            <person name="Rhodes N."/>
            <person name="Thang M."/>
            <person name="Chan C."/>
        </authorList>
    </citation>
    <scope>NUCLEOTIDE SEQUENCE</scope>
</reference>
<evidence type="ECO:0000256" key="1">
    <source>
        <dbReference type="ARBA" id="ARBA00006820"/>
    </source>
</evidence>
<evidence type="ECO:0000313" key="8">
    <source>
        <dbReference type="Proteomes" id="UP000626109"/>
    </source>
</evidence>
<comment type="similarity">
    <text evidence="1">Belongs to the tubulin--tyrosine ligase family.</text>
</comment>
<feature type="region of interest" description="Disordered" evidence="6">
    <location>
        <begin position="165"/>
        <end position="192"/>
    </location>
</feature>
<dbReference type="Gene3D" id="3.30.470.20">
    <property type="entry name" value="ATP-grasp fold, B domain"/>
    <property type="match status" value="1"/>
</dbReference>
<dbReference type="InterPro" id="IPR013815">
    <property type="entry name" value="ATP_grasp_subdomain_1"/>
</dbReference>
<evidence type="ECO:0000256" key="6">
    <source>
        <dbReference type="SAM" id="MobiDB-lite"/>
    </source>
</evidence>
<dbReference type="AlphaFoldDB" id="A0A813L2P8"/>
<organism evidence="7 8">
    <name type="scientific">Polarella glacialis</name>
    <name type="common">Dinoflagellate</name>
    <dbReference type="NCBI Taxonomy" id="89957"/>
    <lineage>
        <taxon>Eukaryota</taxon>
        <taxon>Sar</taxon>
        <taxon>Alveolata</taxon>
        <taxon>Dinophyceae</taxon>
        <taxon>Suessiales</taxon>
        <taxon>Suessiaceae</taxon>
        <taxon>Polarella</taxon>
    </lineage>
</organism>
<dbReference type="GO" id="GO:0015631">
    <property type="term" value="F:tubulin binding"/>
    <property type="evidence" value="ECO:0007669"/>
    <property type="project" value="TreeGrafter"/>
</dbReference>
<evidence type="ECO:0000256" key="2">
    <source>
        <dbReference type="ARBA" id="ARBA00022598"/>
    </source>
</evidence>
<dbReference type="PROSITE" id="PS51221">
    <property type="entry name" value="TTL"/>
    <property type="match status" value="1"/>
</dbReference>
<dbReference type="GO" id="GO:0070740">
    <property type="term" value="F:tubulin-glutamic acid ligase activity"/>
    <property type="evidence" value="ECO:0007669"/>
    <property type="project" value="TreeGrafter"/>
</dbReference>
<comment type="caution">
    <text evidence="7">The sequence shown here is derived from an EMBL/GenBank/DDBJ whole genome shotgun (WGS) entry which is preliminary data.</text>
</comment>
<dbReference type="GO" id="GO:0000226">
    <property type="term" value="P:microtubule cytoskeleton organization"/>
    <property type="evidence" value="ECO:0007669"/>
    <property type="project" value="TreeGrafter"/>
</dbReference>
<keyword evidence="4" id="KW-0067">ATP-binding</keyword>